<gene>
    <name evidence="2" type="ORF">CH63R_12157</name>
</gene>
<evidence type="ECO:0000313" key="2">
    <source>
        <dbReference type="EMBL" id="OBR05454.1"/>
    </source>
</evidence>
<name>A0A1B7Y0C2_COLHI</name>
<protein>
    <submittedName>
        <fullName evidence="2">F-box domain-containing protein</fullName>
    </submittedName>
</protein>
<dbReference type="RefSeq" id="XP_018153972.1">
    <property type="nucleotide sequence ID" value="XM_018307131.1"/>
</dbReference>
<comment type="caution">
    <text evidence="2">The sequence shown here is derived from an EMBL/GenBank/DDBJ whole genome shotgun (WGS) entry which is preliminary data.</text>
</comment>
<dbReference type="OrthoDB" id="4840822at2759"/>
<dbReference type="KEGG" id="chig:CH63R_12157"/>
<dbReference type="EMBL" id="LTAN01000008">
    <property type="protein sequence ID" value="OBR05454.1"/>
    <property type="molecule type" value="Genomic_DNA"/>
</dbReference>
<evidence type="ECO:0000259" key="1">
    <source>
        <dbReference type="Pfam" id="PF20183"/>
    </source>
</evidence>
<accession>A0A1B7Y0C2</accession>
<dbReference type="InterPro" id="IPR046676">
    <property type="entry name" value="DUF6546"/>
</dbReference>
<reference evidence="3" key="1">
    <citation type="journal article" date="2017" name="BMC Genomics">
        <title>Gapless genome assembly of Colletotrichum higginsianum reveals chromosome structure and association of transposable elements with secondary metabolite gene clusters.</title>
        <authorList>
            <person name="Dallery J.-F."/>
            <person name="Lapalu N."/>
            <person name="Zampounis A."/>
            <person name="Pigne S."/>
            <person name="Luyten I."/>
            <person name="Amselem J."/>
            <person name="Wittenberg A.H.J."/>
            <person name="Zhou S."/>
            <person name="de Queiroz M.V."/>
            <person name="Robin G.P."/>
            <person name="Auger A."/>
            <person name="Hainaut M."/>
            <person name="Henrissat B."/>
            <person name="Kim K.-T."/>
            <person name="Lee Y.-H."/>
            <person name="Lespinet O."/>
            <person name="Schwartz D.C."/>
            <person name="Thon M.R."/>
            <person name="O'Connell R.J."/>
        </authorList>
    </citation>
    <scope>NUCLEOTIDE SEQUENCE [LARGE SCALE GENOMIC DNA]</scope>
    <source>
        <strain evidence="3">IMI 349063</strain>
    </source>
</reference>
<evidence type="ECO:0000313" key="3">
    <source>
        <dbReference type="Proteomes" id="UP000092177"/>
    </source>
</evidence>
<dbReference type="Pfam" id="PF20183">
    <property type="entry name" value="DUF6546"/>
    <property type="match status" value="1"/>
</dbReference>
<proteinExistence type="predicted"/>
<dbReference type="GeneID" id="28871238"/>
<dbReference type="AlphaFoldDB" id="A0A1B7Y0C2"/>
<sequence length="467" mass="53369">MSLQTTTPFPWNRLPRELRLMIMEELSDLVPSAGRNPLSCWASVSIEWYLYFTPFIWHTITLQVSAAHSDIDEFNQLAVFHRKRLVVNISLHMSLQEYTCQECGQVESAETIEANNLTFSNALKGLFCALSGWTRDPSTAGIALELSASSPSDSRHLELDLVEHRRELANQSPGHLISNAKKRLLGQLLDFESKMSDLPEVAVIERLSVRQRLLRNLSASSLNVIICNLPRLHHINYEPWLWTDKKGQRRREIANTNLLRWAACRSTLRSIAIWEAQSEKLHKNRCYSKPYDNNLTSAAVQASFHLNALAISHATDAMDFFLRFDEASEATQCTGTPPRLSLRHLALTCRLQMPPESPTEVNNLLFVASKAAMQLPHLEVMEVWSPGVGEGFFFRYEVKKRQAKLVVGATWRISRMQNSAVFKAWQRVAGRHADYDLEYAFKSINAGELKQPWSICRHLRLRDCLRE</sequence>
<keyword evidence="3" id="KW-1185">Reference proteome</keyword>
<dbReference type="VEuPathDB" id="FungiDB:CH63R_12157"/>
<dbReference type="Proteomes" id="UP000092177">
    <property type="component" value="Chromosome 8"/>
</dbReference>
<feature type="domain" description="DUF6546" evidence="1">
    <location>
        <begin position="266"/>
        <end position="463"/>
    </location>
</feature>
<organism evidence="2 3">
    <name type="scientific">Colletotrichum higginsianum (strain IMI 349063)</name>
    <name type="common">Crucifer anthracnose fungus</name>
    <dbReference type="NCBI Taxonomy" id="759273"/>
    <lineage>
        <taxon>Eukaryota</taxon>
        <taxon>Fungi</taxon>
        <taxon>Dikarya</taxon>
        <taxon>Ascomycota</taxon>
        <taxon>Pezizomycotina</taxon>
        <taxon>Sordariomycetes</taxon>
        <taxon>Hypocreomycetidae</taxon>
        <taxon>Glomerellales</taxon>
        <taxon>Glomerellaceae</taxon>
        <taxon>Colletotrichum</taxon>
        <taxon>Colletotrichum destructivum species complex</taxon>
    </lineage>
</organism>